<protein>
    <submittedName>
        <fullName evidence="1">Uncharacterized protein</fullName>
    </submittedName>
</protein>
<sequence length="39" mass="4188">MARPRLRLGGGASVRLRRRAVCGGGVCVGYSMPISHSFR</sequence>
<evidence type="ECO:0000313" key="1">
    <source>
        <dbReference type="EMBL" id="DAD98094.1"/>
    </source>
</evidence>
<reference evidence="1" key="1">
    <citation type="journal article" date="2021" name="Proc. Natl. Acad. Sci. U.S.A.">
        <title>A Catalog of Tens of Thousands of Viruses from Human Metagenomes Reveals Hidden Associations with Chronic Diseases.</title>
        <authorList>
            <person name="Tisza M.J."/>
            <person name="Buck C.B."/>
        </authorList>
    </citation>
    <scope>NUCLEOTIDE SEQUENCE</scope>
    <source>
        <strain evidence="1">CtQ091</strain>
    </source>
</reference>
<name>A0A8S5NTM4_9CAUD</name>
<proteinExistence type="predicted"/>
<dbReference type="EMBL" id="BK015252">
    <property type="protein sequence ID" value="DAD98094.1"/>
    <property type="molecule type" value="Genomic_DNA"/>
</dbReference>
<accession>A0A8S5NTM4</accession>
<organism evidence="1">
    <name type="scientific">Siphoviridae sp. ctQ091</name>
    <dbReference type="NCBI Taxonomy" id="2825490"/>
    <lineage>
        <taxon>Viruses</taxon>
        <taxon>Duplodnaviria</taxon>
        <taxon>Heunggongvirae</taxon>
        <taxon>Uroviricota</taxon>
        <taxon>Caudoviricetes</taxon>
    </lineage>
</organism>